<keyword evidence="3" id="KW-1185">Reference proteome</keyword>
<sequence length="120" mass="12964">MNTLKIRLTVNGKTVIATLADNPTARDFHSLLPLTLTLDDYAATEKISYLPRKLFKDGAPAGIDPSVGDIAYYAPWGNLAIFYKDFGYSNGLIKLGTIDSGLEALKVTGSVKVRIESIGD</sequence>
<dbReference type="InterPro" id="IPR041183">
    <property type="entry name" value="Cyclophilin-like"/>
</dbReference>
<dbReference type="AlphaFoldDB" id="A0A3A3GPL4"/>
<feature type="domain" description="Cyclophilin-like" evidence="1">
    <location>
        <begin position="8"/>
        <end position="116"/>
    </location>
</feature>
<organism evidence="2 3">
    <name type="scientific">Noviherbaspirillum sedimenti</name>
    <dbReference type="NCBI Taxonomy" id="2320865"/>
    <lineage>
        <taxon>Bacteria</taxon>
        <taxon>Pseudomonadati</taxon>
        <taxon>Pseudomonadota</taxon>
        <taxon>Betaproteobacteria</taxon>
        <taxon>Burkholderiales</taxon>
        <taxon>Oxalobacteraceae</taxon>
        <taxon>Noviherbaspirillum</taxon>
    </lineage>
</organism>
<comment type="caution">
    <text evidence="2">The sequence shown here is derived from an EMBL/GenBank/DDBJ whole genome shotgun (WGS) entry which is preliminary data.</text>
</comment>
<accession>A0A3A3GPL4</accession>
<dbReference type="Proteomes" id="UP000266327">
    <property type="component" value="Unassembled WGS sequence"/>
</dbReference>
<evidence type="ECO:0000313" key="2">
    <source>
        <dbReference type="EMBL" id="RJG04266.1"/>
    </source>
</evidence>
<evidence type="ECO:0000259" key="1">
    <source>
        <dbReference type="Pfam" id="PF18050"/>
    </source>
</evidence>
<reference evidence="3" key="1">
    <citation type="submission" date="2018-09" db="EMBL/GenBank/DDBJ databases">
        <authorList>
            <person name="Zhu H."/>
        </authorList>
    </citation>
    <scope>NUCLEOTIDE SEQUENCE [LARGE SCALE GENOMIC DNA]</scope>
    <source>
        <strain evidence="3">K1S02-23</strain>
    </source>
</reference>
<dbReference type="InterPro" id="IPR029000">
    <property type="entry name" value="Cyclophilin-like_dom_sf"/>
</dbReference>
<dbReference type="SUPFAM" id="SSF50891">
    <property type="entry name" value="Cyclophilin-like"/>
    <property type="match status" value="1"/>
</dbReference>
<proteinExistence type="predicted"/>
<dbReference type="Gene3D" id="2.40.100.20">
    <property type="match status" value="1"/>
</dbReference>
<dbReference type="Pfam" id="PF18050">
    <property type="entry name" value="Cyclophil_like2"/>
    <property type="match status" value="1"/>
</dbReference>
<gene>
    <name evidence="2" type="ORF">D3878_06620</name>
</gene>
<dbReference type="EMBL" id="QYUQ01000002">
    <property type="protein sequence ID" value="RJG04266.1"/>
    <property type="molecule type" value="Genomic_DNA"/>
</dbReference>
<evidence type="ECO:0000313" key="3">
    <source>
        <dbReference type="Proteomes" id="UP000266327"/>
    </source>
</evidence>
<protein>
    <recommendedName>
        <fullName evidence="1">Cyclophilin-like domain-containing protein</fullName>
    </recommendedName>
</protein>
<name>A0A3A3GPL4_9BURK</name>